<dbReference type="EMBL" id="VWSF01000021">
    <property type="protein sequence ID" value="KAA5541612.1"/>
    <property type="molecule type" value="Genomic_DNA"/>
</dbReference>
<evidence type="ECO:0000313" key="1">
    <source>
        <dbReference type="EMBL" id="KAA5541612.1"/>
    </source>
</evidence>
<accession>A0A5M6D5M3</accession>
<sequence>MKTKEQVYNYLIQPSHLFLKQVIKVVETRAFIVVMDLRESKKLFIPDQVLRDYEYYLKIIKGQACKVNTYDGVNYLILPKTNS</sequence>
<organism evidence="1 2">
    <name type="scientific">Adhaeribacter rhizoryzae</name>
    <dbReference type="NCBI Taxonomy" id="2607907"/>
    <lineage>
        <taxon>Bacteria</taxon>
        <taxon>Pseudomonadati</taxon>
        <taxon>Bacteroidota</taxon>
        <taxon>Cytophagia</taxon>
        <taxon>Cytophagales</taxon>
        <taxon>Hymenobacteraceae</taxon>
        <taxon>Adhaeribacter</taxon>
    </lineage>
</organism>
<dbReference type="Proteomes" id="UP000323426">
    <property type="component" value="Unassembled WGS sequence"/>
</dbReference>
<protein>
    <submittedName>
        <fullName evidence="1">Uncharacterized protein</fullName>
    </submittedName>
</protein>
<reference evidence="1 2" key="1">
    <citation type="submission" date="2019-09" db="EMBL/GenBank/DDBJ databases">
        <title>Genome sequence and assembly of Adhaeribacter sp.</title>
        <authorList>
            <person name="Chhetri G."/>
        </authorList>
    </citation>
    <scope>NUCLEOTIDE SEQUENCE [LARGE SCALE GENOMIC DNA]</scope>
    <source>
        <strain evidence="1 2">DK36</strain>
    </source>
</reference>
<dbReference type="AlphaFoldDB" id="A0A5M6D5M3"/>
<dbReference type="RefSeq" id="WP_150091496.1">
    <property type="nucleotide sequence ID" value="NZ_VWSF01000021.1"/>
</dbReference>
<proteinExistence type="predicted"/>
<name>A0A5M6D5M3_9BACT</name>
<evidence type="ECO:0000313" key="2">
    <source>
        <dbReference type="Proteomes" id="UP000323426"/>
    </source>
</evidence>
<keyword evidence="2" id="KW-1185">Reference proteome</keyword>
<gene>
    <name evidence="1" type="ORF">F0145_20585</name>
</gene>
<comment type="caution">
    <text evidence="1">The sequence shown here is derived from an EMBL/GenBank/DDBJ whole genome shotgun (WGS) entry which is preliminary data.</text>
</comment>